<dbReference type="Proteomes" id="UP000054485">
    <property type="component" value="Unassembled WGS sequence"/>
</dbReference>
<evidence type="ECO:0000256" key="1">
    <source>
        <dbReference type="SAM" id="SignalP"/>
    </source>
</evidence>
<accession>A0A0D0BD69</accession>
<gene>
    <name evidence="2" type="ORF">CY34DRAFT_802902</name>
</gene>
<organism evidence="2 3">
    <name type="scientific">Suillus luteus UH-Slu-Lm8-n1</name>
    <dbReference type="NCBI Taxonomy" id="930992"/>
    <lineage>
        <taxon>Eukaryota</taxon>
        <taxon>Fungi</taxon>
        <taxon>Dikarya</taxon>
        <taxon>Basidiomycota</taxon>
        <taxon>Agaricomycotina</taxon>
        <taxon>Agaricomycetes</taxon>
        <taxon>Agaricomycetidae</taxon>
        <taxon>Boletales</taxon>
        <taxon>Suillineae</taxon>
        <taxon>Suillaceae</taxon>
        <taxon>Suillus</taxon>
    </lineage>
</organism>
<dbReference type="EMBL" id="KN835195">
    <property type="protein sequence ID" value="KIK44202.1"/>
    <property type="molecule type" value="Genomic_DNA"/>
</dbReference>
<dbReference type="InParanoid" id="A0A0D0BD69"/>
<name>A0A0D0BD69_9AGAM</name>
<sequence>MQAWHAGSLMHHLGHLSATAAPVASVGMAETDDATTVTMARTIAEDNRIVCDSCDLGSENSEDDSRKTIGFYVLTTVLPAYVVLSNRCINELPAEV</sequence>
<feature type="chain" id="PRO_5002219371" evidence="1">
    <location>
        <begin position="26"/>
        <end position="96"/>
    </location>
</feature>
<feature type="signal peptide" evidence="1">
    <location>
        <begin position="1"/>
        <end position="25"/>
    </location>
</feature>
<keyword evidence="3" id="KW-1185">Reference proteome</keyword>
<evidence type="ECO:0000313" key="2">
    <source>
        <dbReference type="EMBL" id="KIK44202.1"/>
    </source>
</evidence>
<keyword evidence="1" id="KW-0732">Signal</keyword>
<evidence type="ECO:0000313" key="3">
    <source>
        <dbReference type="Proteomes" id="UP000054485"/>
    </source>
</evidence>
<dbReference type="OrthoDB" id="10515023at2759"/>
<reference evidence="3" key="2">
    <citation type="submission" date="2015-01" db="EMBL/GenBank/DDBJ databases">
        <title>Evolutionary Origins and Diversification of the Mycorrhizal Mutualists.</title>
        <authorList>
            <consortium name="DOE Joint Genome Institute"/>
            <consortium name="Mycorrhizal Genomics Consortium"/>
            <person name="Kohler A."/>
            <person name="Kuo A."/>
            <person name="Nagy L.G."/>
            <person name="Floudas D."/>
            <person name="Copeland A."/>
            <person name="Barry K.W."/>
            <person name="Cichocki N."/>
            <person name="Veneault-Fourrey C."/>
            <person name="LaButti K."/>
            <person name="Lindquist E.A."/>
            <person name="Lipzen A."/>
            <person name="Lundell T."/>
            <person name="Morin E."/>
            <person name="Murat C."/>
            <person name="Riley R."/>
            <person name="Ohm R."/>
            <person name="Sun H."/>
            <person name="Tunlid A."/>
            <person name="Henrissat B."/>
            <person name="Grigoriev I.V."/>
            <person name="Hibbett D.S."/>
            <person name="Martin F."/>
        </authorList>
    </citation>
    <scope>NUCLEOTIDE SEQUENCE [LARGE SCALE GENOMIC DNA]</scope>
    <source>
        <strain evidence="3">UH-Slu-Lm8-n1</strain>
    </source>
</reference>
<proteinExistence type="predicted"/>
<dbReference type="HOGENOM" id="CLU_2361144_0_0_1"/>
<reference evidence="2 3" key="1">
    <citation type="submission" date="2014-04" db="EMBL/GenBank/DDBJ databases">
        <authorList>
            <consortium name="DOE Joint Genome Institute"/>
            <person name="Kuo A."/>
            <person name="Ruytinx J."/>
            <person name="Rineau F."/>
            <person name="Colpaert J."/>
            <person name="Kohler A."/>
            <person name="Nagy L.G."/>
            <person name="Floudas D."/>
            <person name="Copeland A."/>
            <person name="Barry K.W."/>
            <person name="Cichocki N."/>
            <person name="Veneault-Fourrey C."/>
            <person name="LaButti K."/>
            <person name="Lindquist E.A."/>
            <person name="Lipzen A."/>
            <person name="Lundell T."/>
            <person name="Morin E."/>
            <person name="Murat C."/>
            <person name="Sun H."/>
            <person name="Tunlid A."/>
            <person name="Henrissat B."/>
            <person name="Grigoriev I.V."/>
            <person name="Hibbett D.S."/>
            <person name="Martin F."/>
            <person name="Nordberg H.P."/>
            <person name="Cantor M.N."/>
            <person name="Hua S.X."/>
        </authorList>
    </citation>
    <scope>NUCLEOTIDE SEQUENCE [LARGE SCALE GENOMIC DNA]</scope>
    <source>
        <strain evidence="2 3">UH-Slu-Lm8-n1</strain>
    </source>
</reference>
<dbReference type="AlphaFoldDB" id="A0A0D0BD69"/>
<protein>
    <submittedName>
        <fullName evidence="2">Uncharacterized protein</fullName>
    </submittedName>
</protein>